<evidence type="ECO:0000256" key="9">
    <source>
        <dbReference type="ARBA" id="ARBA00022989"/>
    </source>
</evidence>
<evidence type="ECO:0000256" key="1">
    <source>
        <dbReference type="ARBA" id="ARBA00001962"/>
    </source>
</evidence>
<keyword evidence="12" id="KW-0472">Membrane</keyword>
<comment type="cofactor">
    <cofactor evidence="1">
        <name>Fe cation</name>
        <dbReference type="ChEBI" id="CHEBI:24875"/>
    </cofactor>
</comment>
<sequence>MLYAGRPIPFGRCFATRAKPLDFTEDVKDQVEFKEATKINDAPTQTGNIFHARWDIPTARAIAPEHLKPKTIRDHLAHSAVWLCRTGYDFFSGYDFFKHDYKMYARRLIVLETIAGIPGFGISRLVP</sequence>
<protein>
    <submittedName>
        <fullName evidence="13">Uncharacterized protein</fullName>
    </submittedName>
</protein>
<reference evidence="13 14" key="1">
    <citation type="submission" date="2008-07" db="EMBL/GenBank/DDBJ databases">
        <authorList>
            <person name="El-Sayed N."/>
            <person name="Caler E."/>
            <person name="Inman J."/>
            <person name="Amedeo P."/>
            <person name="Hass B."/>
            <person name="Wortman J."/>
        </authorList>
    </citation>
    <scope>NUCLEOTIDE SEQUENCE [LARGE SCALE GENOMIC DNA]</scope>
    <source>
        <strain evidence="14">ATCC 50983 / TXsc</strain>
    </source>
</reference>
<evidence type="ECO:0000256" key="2">
    <source>
        <dbReference type="ARBA" id="ARBA00004370"/>
    </source>
</evidence>
<evidence type="ECO:0000256" key="3">
    <source>
        <dbReference type="ARBA" id="ARBA00008388"/>
    </source>
</evidence>
<evidence type="ECO:0000256" key="10">
    <source>
        <dbReference type="ARBA" id="ARBA00023002"/>
    </source>
</evidence>
<evidence type="ECO:0000313" key="13">
    <source>
        <dbReference type="EMBL" id="EER10468.1"/>
    </source>
</evidence>
<evidence type="ECO:0000313" key="14">
    <source>
        <dbReference type="Proteomes" id="UP000007800"/>
    </source>
</evidence>
<keyword evidence="11" id="KW-0408">Iron</keyword>
<evidence type="ECO:0000256" key="11">
    <source>
        <dbReference type="ARBA" id="ARBA00023004"/>
    </source>
</evidence>
<dbReference type="AlphaFoldDB" id="C5KYH5"/>
<dbReference type="Pfam" id="PF01786">
    <property type="entry name" value="AOX"/>
    <property type="match status" value="1"/>
</dbReference>
<keyword evidence="6" id="KW-0812">Transmembrane</keyword>
<dbReference type="OrthoDB" id="16906at2759"/>
<dbReference type="GO" id="GO:0046872">
    <property type="term" value="F:metal ion binding"/>
    <property type="evidence" value="ECO:0007669"/>
    <property type="project" value="UniProtKB-KW"/>
</dbReference>
<keyword evidence="10" id="KW-0560">Oxidoreductase</keyword>
<keyword evidence="5" id="KW-0679">Respiratory chain</keyword>
<proteinExistence type="inferred from homology"/>
<gene>
    <name evidence="13" type="ORF">Pmar_PMAR023995</name>
</gene>
<dbReference type="OMA" id="VPWKYLR"/>
<comment type="similarity">
    <text evidence="3">Belongs to the alternative oxidase family.</text>
</comment>
<dbReference type="Gene3D" id="1.20.1260.140">
    <property type="entry name" value="Alternative oxidase"/>
    <property type="match status" value="1"/>
</dbReference>
<organism evidence="14">
    <name type="scientific">Perkinsus marinus (strain ATCC 50983 / TXsc)</name>
    <dbReference type="NCBI Taxonomy" id="423536"/>
    <lineage>
        <taxon>Eukaryota</taxon>
        <taxon>Sar</taxon>
        <taxon>Alveolata</taxon>
        <taxon>Perkinsozoa</taxon>
        <taxon>Perkinsea</taxon>
        <taxon>Perkinsida</taxon>
        <taxon>Perkinsidae</taxon>
        <taxon>Perkinsus</taxon>
    </lineage>
</organism>
<keyword evidence="4" id="KW-0813">Transport</keyword>
<dbReference type="InParanoid" id="C5KYH5"/>
<dbReference type="GeneID" id="9038429"/>
<dbReference type="GO" id="GO:0009916">
    <property type="term" value="F:alternative oxidase activity"/>
    <property type="evidence" value="ECO:0007669"/>
    <property type="project" value="InterPro"/>
</dbReference>
<keyword evidence="8" id="KW-0249">Electron transport</keyword>
<evidence type="ECO:0000256" key="12">
    <source>
        <dbReference type="ARBA" id="ARBA00023136"/>
    </source>
</evidence>
<keyword evidence="7" id="KW-0479">Metal-binding</keyword>
<evidence type="ECO:0000256" key="7">
    <source>
        <dbReference type="ARBA" id="ARBA00022723"/>
    </source>
</evidence>
<evidence type="ECO:0000256" key="6">
    <source>
        <dbReference type="ARBA" id="ARBA00022692"/>
    </source>
</evidence>
<dbReference type="InterPro" id="IPR038659">
    <property type="entry name" value="AOX_sf"/>
</dbReference>
<dbReference type="EMBL" id="GG677390">
    <property type="protein sequence ID" value="EER10468.1"/>
    <property type="molecule type" value="Genomic_DNA"/>
</dbReference>
<dbReference type="RefSeq" id="XP_002778673.1">
    <property type="nucleotide sequence ID" value="XM_002778627.1"/>
</dbReference>
<keyword evidence="14" id="KW-1185">Reference proteome</keyword>
<evidence type="ECO:0000256" key="8">
    <source>
        <dbReference type="ARBA" id="ARBA00022982"/>
    </source>
</evidence>
<dbReference type="Proteomes" id="UP000007800">
    <property type="component" value="Unassembled WGS sequence"/>
</dbReference>
<dbReference type="InterPro" id="IPR002680">
    <property type="entry name" value="AOX"/>
</dbReference>
<comment type="subcellular location">
    <subcellularLocation>
        <location evidence="2">Membrane</location>
    </subcellularLocation>
</comment>
<evidence type="ECO:0000256" key="5">
    <source>
        <dbReference type="ARBA" id="ARBA00022660"/>
    </source>
</evidence>
<accession>C5KYH5</accession>
<keyword evidence="9" id="KW-1133">Transmembrane helix</keyword>
<evidence type="ECO:0000256" key="4">
    <source>
        <dbReference type="ARBA" id="ARBA00022448"/>
    </source>
</evidence>
<name>C5KYH5_PERM5</name>
<dbReference type="GO" id="GO:0016020">
    <property type="term" value="C:membrane"/>
    <property type="evidence" value="ECO:0007669"/>
    <property type="project" value="UniProtKB-SubCell"/>
</dbReference>